<evidence type="ECO:0000313" key="2">
    <source>
        <dbReference type="EMBL" id="MET2831160.1"/>
    </source>
</evidence>
<evidence type="ECO:0000256" key="1">
    <source>
        <dbReference type="SAM" id="MobiDB-lite"/>
    </source>
</evidence>
<reference evidence="2 3" key="1">
    <citation type="submission" date="2024-06" db="EMBL/GenBank/DDBJ databases">
        <authorList>
            <person name="Kim D.-U."/>
        </authorList>
    </citation>
    <scope>NUCLEOTIDE SEQUENCE [LARGE SCALE GENOMIC DNA]</scope>
    <source>
        <strain evidence="2 3">KACC15460</strain>
    </source>
</reference>
<evidence type="ECO:0008006" key="4">
    <source>
        <dbReference type="Google" id="ProtNLM"/>
    </source>
</evidence>
<comment type="caution">
    <text evidence="2">The sequence shown here is derived from an EMBL/GenBank/DDBJ whole genome shotgun (WGS) entry which is preliminary data.</text>
</comment>
<feature type="compositionally biased region" description="Low complexity" evidence="1">
    <location>
        <begin position="37"/>
        <end position="51"/>
    </location>
</feature>
<accession>A0ABV2DM96</accession>
<name>A0ABV2DM96_9HYPH</name>
<dbReference type="EMBL" id="JBEWSZ010000003">
    <property type="protein sequence ID" value="MET2831160.1"/>
    <property type="molecule type" value="Genomic_DNA"/>
</dbReference>
<protein>
    <recommendedName>
        <fullName evidence="4">SH3 domain-containing protein</fullName>
    </recommendedName>
</protein>
<sequence length="104" mass="11237">MGELIQTNNWDNGWYNVTVSAKAGWIQEGYLTAVTPVSLPSNPSVSQPSQSAQRIKPRSVRGDPVRDPYAGKCDCPYDLMADGSLCGGRSAYSRSGDGSGCYWE</sequence>
<evidence type="ECO:0000313" key="3">
    <source>
        <dbReference type="Proteomes" id="UP001548832"/>
    </source>
</evidence>
<organism evidence="2 3">
    <name type="scientific">Mesorhizobium shangrilense</name>
    <dbReference type="NCBI Taxonomy" id="460060"/>
    <lineage>
        <taxon>Bacteria</taxon>
        <taxon>Pseudomonadati</taxon>
        <taxon>Pseudomonadota</taxon>
        <taxon>Alphaproteobacteria</taxon>
        <taxon>Hyphomicrobiales</taxon>
        <taxon>Phyllobacteriaceae</taxon>
        <taxon>Mesorhizobium</taxon>
    </lineage>
</organism>
<feature type="region of interest" description="Disordered" evidence="1">
    <location>
        <begin position="37"/>
        <end position="65"/>
    </location>
</feature>
<dbReference type="RefSeq" id="WP_354463272.1">
    <property type="nucleotide sequence ID" value="NZ_JBEWSZ010000003.1"/>
</dbReference>
<proteinExistence type="predicted"/>
<dbReference type="Proteomes" id="UP001548832">
    <property type="component" value="Unassembled WGS sequence"/>
</dbReference>
<keyword evidence="3" id="KW-1185">Reference proteome</keyword>
<gene>
    <name evidence="2" type="ORF">ABVQ20_29755</name>
</gene>